<protein>
    <recommendedName>
        <fullName evidence="3">Membrane-associated protein</fullName>
    </recommendedName>
</protein>
<dbReference type="AlphaFoldDB" id="A0A3B0U7P3"/>
<dbReference type="EMBL" id="UOET01000027">
    <property type="protein sequence ID" value="VAW26398.1"/>
    <property type="molecule type" value="Genomic_DNA"/>
</dbReference>
<dbReference type="NCBIfam" id="NF037947">
    <property type="entry name" value="holin_4"/>
    <property type="match status" value="1"/>
</dbReference>
<gene>
    <name evidence="2" type="ORF">MNBD_BACTEROID07-1465</name>
</gene>
<keyword evidence="1" id="KW-1133">Transmembrane helix</keyword>
<accession>A0A3B0U7P3</accession>
<evidence type="ECO:0000256" key="1">
    <source>
        <dbReference type="SAM" id="Phobius"/>
    </source>
</evidence>
<name>A0A3B0U7P3_9ZZZZ</name>
<evidence type="ECO:0008006" key="3">
    <source>
        <dbReference type="Google" id="ProtNLM"/>
    </source>
</evidence>
<keyword evidence="1" id="KW-0812">Transmembrane</keyword>
<keyword evidence="1" id="KW-0472">Membrane</keyword>
<feature type="transmembrane region" description="Helical" evidence="1">
    <location>
        <begin position="52"/>
        <end position="79"/>
    </location>
</feature>
<organism evidence="2">
    <name type="scientific">hydrothermal vent metagenome</name>
    <dbReference type="NCBI Taxonomy" id="652676"/>
    <lineage>
        <taxon>unclassified sequences</taxon>
        <taxon>metagenomes</taxon>
        <taxon>ecological metagenomes</taxon>
    </lineage>
</organism>
<feature type="transmembrane region" description="Helical" evidence="1">
    <location>
        <begin position="9"/>
        <end position="32"/>
    </location>
</feature>
<evidence type="ECO:0000313" key="2">
    <source>
        <dbReference type="EMBL" id="VAW26398.1"/>
    </source>
</evidence>
<reference evidence="2" key="1">
    <citation type="submission" date="2018-06" db="EMBL/GenBank/DDBJ databases">
        <authorList>
            <person name="Zhirakovskaya E."/>
        </authorList>
    </citation>
    <scope>NUCLEOTIDE SEQUENCE</scope>
</reference>
<proteinExistence type="predicted"/>
<sequence length="83" mass="8649">MEKLSLKGLAIGLGAAWALCMLFIGWAAIFGWATNIVDVMSSVYIGFKPTFLGGIIGAAWGFVDGAIGGLVIAIIYNAVAKKK</sequence>